<dbReference type="Pfam" id="PF02597">
    <property type="entry name" value="ThiS"/>
    <property type="match status" value="1"/>
</dbReference>
<dbReference type="CDD" id="cd00565">
    <property type="entry name" value="Ubl_ThiS"/>
    <property type="match status" value="1"/>
</dbReference>
<dbReference type="AlphaFoldDB" id="A0A098M421"/>
<evidence type="ECO:0000313" key="2">
    <source>
        <dbReference type="Proteomes" id="UP000029734"/>
    </source>
</evidence>
<organism evidence="1 2">
    <name type="scientific">Paenibacillus wynnii</name>
    <dbReference type="NCBI Taxonomy" id="268407"/>
    <lineage>
        <taxon>Bacteria</taxon>
        <taxon>Bacillati</taxon>
        <taxon>Bacillota</taxon>
        <taxon>Bacilli</taxon>
        <taxon>Bacillales</taxon>
        <taxon>Paenibacillaceae</taxon>
        <taxon>Paenibacillus</taxon>
    </lineage>
</organism>
<sequence>MNLLINGTAKDYSDSCRTVSDLMNRPEWSGRLIIVELNGEIVSRENYEITPLADGDRIEVVHFVGGG</sequence>
<dbReference type="eggNOG" id="COG2104">
    <property type="taxonomic scope" value="Bacteria"/>
</dbReference>
<dbReference type="STRING" id="268407.PWYN_16210"/>
<dbReference type="OrthoDB" id="9798559at2"/>
<reference evidence="1 2" key="2">
    <citation type="submission" date="2014-10" db="EMBL/GenBank/DDBJ databases">
        <title>Comparative genomics of the Paenibacillus odorifer group.</title>
        <authorList>
            <person name="Tsai Y.-C."/>
            <person name="Martin N."/>
            <person name="Korlach J."/>
            <person name="Wiedmann M."/>
        </authorList>
    </citation>
    <scope>NUCLEOTIDE SEQUENCE [LARGE SCALE GENOMIC DNA]</scope>
    <source>
        <strain evidence="1 2">DSM 18334</strain>
    </source>
</reference>
<dbReference type="Gene3D" id="3.10.20.30">
    <property type="match status" value="1"/>
</dbReference>
<protein>
    <submittedName>
        <fullName evidence="1">Thiamine biosynthesis protein ThiS</fullName>
    </submittedName>
</protein>
<dbReference type="InterPro" id="IPR016155">
    <property type="entry name" value="Mopterin_synth/thiamin_S_b"/>
</dbReference>
<dbReference type="InterPro" id="IPR010035">
    <property type="entry name" value="Thi_S"/>
</dbReference>
<dbReference type="SUPFAM" id="SSF54285">
    <property type="entry name" value="MoaD/ThiS"/>
    <property type="match status" value="1"/>
</dbReference>
<evidence type="ECO:0000313" key="1">
    <source>
        <dbReference type="EMBL" id="KGE16297.1"/>
    </source>
</evidence>
<dbReference type="EMBL" id="JQCR01000003">
    <property type="protein sequence ID" value="KGE16297.1"/>
    <property type="molecule type" value="Genomic_DNA"/>
</dbReference>
<dbReference type="PANTHER" id="PTHR34472">
    <property type="entry name" value="SULFUR CARRIER PROTEIN THIS"/>
    <property type="match status" value="1"/>
</dbReference>
<dbReference type="NCBIfam" id="TIGR01683">
    <property type="entry name" value="thiS"/>
    <property type="match status" value="1"/>
</dbReference>
<comment type="caution">
    <text evidence="1">The sequence shown here is derived from an EMBL/GenBank/DDBJ whole genome shotgun (WGS) entry which is preliminary data.</text>
</comment>
<dbReference type="InterPro" id="IPR003749">
    <property type="entry name" value="ThiS/MoaD-like"/>
</dbReference>
<gene>
    <name evidence="1" type="ORF">PWYN_16210</name>
</gene>
<dbReference type="InterPro" id="IPR012675">
    <property type="entry name" value="Beta-grasp_dom_sf"/>
</dbReference>
<accession>A0A098M421</accession>
<proteinExistence type="predicted"/>
<keyword evidence="2" id="KW-1185">Reference proteome</keyword>
<dbReference type="RefSeq" id="WP_036653982.1">
    <property type="nucleotide sequence ID" value="NZ_JQCR01000003.1"/>
</dbReference>
<dbReference type="Proteomes" id="UP000029734">
    <property type="component" value="Unassembled WGS sequence"/>
</dbReference>
<dbReference type="PANTHER" id="PTHR34472:SF1">
    <property type="entry name" value="SULFUR CARRIER PROTEIN THIS"/>
    <property type="match status" value="1"/>
</dbReference>
<reference evidence="1 2" key="1">
    <citation type="submission" date="2014-08" db="EMBL/GenBank/DDBJ databases">
        <authorList>
            <person name="den Bakker H.C."/>
        </authorList>
    </citation>
    <scope>NUCLEOTIDE SEQUENCE [LARGE SCALE GENOMIC DNA]</scope>
    <source>
        <strain evidence="1 2">DSM 18334</strain>
    </source>
</reference>
<name>A0A098M421_9BACL</name>